<dbReference type="OrthoDB" id="9809543at2"/>
<feature type="transmembrane region" description="Helical" evidence="1">
    <location>
        <begin position="136"/>
        <end position="161"/>
    </location>
</feature>
<keyword evidence="1" id="KW-0472">Membrane</keyword>
<organism evidence="2 3">
    <name type="scientific">Roseivivax sediminis</name>
    <dbReference type="NCBI Taxonomy" id="936889"/>
    <lineage>
        <taxon>Bacteria</taxon>
        <taxon>Pseudomonadati</taxon>
        <taxon>Pseudomonadota</taxon>
        <taxon>Alphaproteobacteria</taxon>
        <taxon>Rhodobacterales</taxon>
        <taxon>Roseobacteraceae</taxon>
        <taxon>Roseivivax</taxon>
    </lineage>
</organism>
<feature type="transmembrane region" description="Helical" evidence="1">
    <location>
        <begin position="246"/>
        <end position="275"/>
    </location>
</feature>
<keyword evidence="3" id="KW-1185">Reference proteome</keyword>
<dbReference type="EMBL" id="FOMS01000004">
    <property type="protein sequence ID" value="SFD93128.1"/>
    <property type="molecule type" value="Genomic_DNA"/>
</dbReference>
<evidence type="ECO:0000313" key="2">
    <source>
        <dbReference type="EMBL" id="SFD93128.1"/>
    </source>
</evidence>
<keyword evidence="1" id="KW-1133">Transmembrane helix</keyword>
<dbReference type="RefSeq" id="WP_149755489.1">
    <property type="nucleotide sequence ID" value="NZ_FOMS01000004.1"/>
</dbReference>
<evidence type="ECO:0000256" key="1">
    <source>
        <dbReference type="SAM" id="Phobius"/>
    </source>
</evidence>
<name>A0A1I1WFH0_9RHOB</name>
<feature type="transmembrane region" description="Helical" evidence="1">
    <location>
        <begin position="197"/>
        <end position="222"/>
    </location>
</feature>
<feature type="transmembrane region" description="Helical" evidence="1">
    <location>
        <begin position="70"/>
        <end position="89"/>
    </location>
</feature>
<gene>
    <name evidence="2" type="ORF">SAMN04515678_104260</name>
</gene>
<proteinExistence type="predicted"/>
<sequence>MDKTIGNPLSWLGHRLAAGSAHLAETTQAIGGDSGARPVAEGAIATLTVADLRAALRAGWDDLLHSRADAMVLCLLYPVLGAVLVYAALTHSLMPLVFPLLAGFVLVGPLAALGLYEMSRQREAGREMRWTTAFDVVFSPAFGAIAVLGLYLAAVMLGWLLSARLIFEATMGPELPASFGAFVTEAATTGAGWTMGLVGIAVGAVFAALVLATSVVSFPLLLDRHVGVPNAVVTSLRVTRKNPAVILAWGGIVAAVLALGALPALVGLAVALPLLGHASWHLYRRAVPHG</sequence>
<feature type="transmembrane region" description="Helical" evidence="1">
    <location>
        <begin position="96"/>
        <end position="116"/>
    </location>
</feature>
<protein>
    <submittedName>
        <fullName evidence="2">Uncharacterized membrane protein</fullName>
    </submittedName>
</protein>
<evidence type="ECO:0000313" key="3">
    <source>
        <dbReference type="Proteomes" id="UP000325289"/>
    </source>
</evidence>
<dbReference type="AlphaFoldDB" id="A0A1I1WFH0"/>
<dbReference type="Proteomes" id="UP000325289">
    <property type="component" value="Unassembled WGS sequence"/>
</dbReference>
<dbReference type="Pfam" id="PF09955">
    <property type="entry name" value="DUF2189"/>
    <property type="match status" value="1"/>
</dbReference>
<accession>A0A1I1WFH0</accession>
<keyword evidence="1" id="KW-0812">Transmembrane</keyword>
<dbReference type="InterPro" id="IPR018692">
    <property type="entry name" value="DUF2189"/>
</dbReference>
<reference evidence="2 3" key="1">
    <citation type="submission" date="2016-10" db="EMBL/GenBank/DDBJ databases">
        <authorList>
            <person name="Varghese N."/>
            <person name="Submissions S."/>
        </authorList>
    </citation>
    <scope>NUCLEOTIDE SEQUENCE [LARGE SCALE GENOMIC DNA]</scope>
    <source>
        <strain evidence="3">YIM D21,KCTC 23444,ACCC 10710</strain>
    </source>
</reference>